<protein>
    <submittedName>
        <fullName evidence="1">Uncharacterized protein</fullName>
    </submittedName>
</protein>
<organism evidence="1 2">
    <name type="scientific">Acanthoscelides obtectus</name>
    <name type="common">Bean weevil</name>
    <name type="synonym">Bruchus obtectus</name>
    <dbReference type="NCBI Taxonomy" id="200917"/>
    <lineage>
        <taxon>Eukaryota</taxon>
        <taxon>Metazoa</taxon>
        <taxon>Ecdysozoa</taxon>
        <taxon>Arthropoda</taxon>
        <taxon>Hexapoda</taxon>
        <taxon>Insecta</taxon>
        <taxon>Pterygota</taxon>
        <taxon>Neoptera</taxon>
        <taxon>Endopterygota</taxon>
        <taxon>Coleoptera</taxon>
        <taxon>Polyphaga</taxon>
        <taxon>Cucujiformia</taxon>
        <taxon>Chrysomeloidea</taxon>
        <taxon>Chrysomelidae</taxon>
        <taxon>Bruchinae</taxon>
        <taxon>Bruchini</taxon>
        <taxon>Acanthoscelides</taxon>
    </lineage>
</organism>
<dbReference type="AlphaFoldDB" id="A0A9P0NYQ5"/>
<gene>
    <name evidence="1" type="ORF">ACAOBT_LOCUS4382</name>
</gene>
<keyword evidence="2" id="KW-1185">Reference proteome</keyword>
<proteinExistence type="predicted"/>
<evidence type="ECO:0000313" key="2">
    <source>
        <dbReference type="Proteomes" id="UP001152888"/>
    </source>
</evidence>
<accession>A0A9P0NYQ5</accession>
<comment type="caution">
    <text evidence="1">The sequence shown here is derived from an EMBL/GenBank/DDBJ whole genome shotgun (WGS) entry which is preliminary data.</text>
</comment>
<evidence type="ECO:0000313" key="1">
    <source>
        <dbReference type="EMBL" id="CAH1961875.1"/>
    </source>
</evidence>
<dbReference type="Proteomes" id="UP001152888">
    <property type="component" value="Unassembled WGS sequence"/>
</dbReference>
<name>A0A9P0NYQ5_ACAOB</name>
<sequence length="46" mass="4930">MSVDSSQLMAKNGDNLTLLIICDFMSAGMSSILRVTHGFINSSPII</sequence>
<dbReference type="EMBL" id="CAKOFQ010006697">
    <property type="protein sequence ID" value="CAH1961875.1"/>
    <property type="molecule type" value="Genomic_DNA"/>
</dbReference>
<reference evidence="1" key="1">
    <citation type="submission" date="2022-03" db="EMBL/GenBank/DDBJ databases">
        <authorList>
            <person name="Sayadi A."/>
        </authorList>
    </citation>
    <scope>NUCLEOTIDE SEQUENCE</scope>
</reference>